<name>A0A6A5YL23_9PLEO</name>
<gene>
    <name evidence="1" type="ORF">BDV96DRAFT_471333</name>
</gene>
<keyword evidence="2" id="KW-1185">Reference proteome</keyword>
<protein>
    <submittedName>
        <fullName evidence="1">Uncharacterized protein</fullName>
    </submittedName>
</protein>
<dbReference type="Proteomes" id="UP000799770">
    <property type="component" value="Unassembled WGS sequence"/>
</dbReference>
<proteinExistence type="predicted"/>
<feature type="non-terminal residue" evidence="1">
    <location>
        <position position="1"/>
    </location>
</feature>
<feature type="non-terminal residue" evidence="1">
    <location>
        <position position="159"/>
    </location>
</feature>
<organism evidence="1 2">
    <name type="scientific">Lophiotrema nucula</name>
    <dbReference type="NCBI Taxonomy" id="690887"/>
    <lineage>
        <taxon>Eukaryota</taxon>
        <taxon>Fungi</taxon>
        <taxon>Dikarya</taxon>
        <taxon>Ascomycota</taxon>
        <taxon>Pezizomycotina</taxon>
        <taxon>Dothideomycetes</taxon>
        <taxon>Pleosporomycetidae</taxon>
        <taxon>Pleosporales</taxon>
        <taxon>Lophiotremataceae</taxon>
        <taxon>Lophiotrema</taxon>
    </lineage>
</organism>
<evidence type="ECO:0000313" key="2">
    <source>
        <dbReference type="Proteomes" id="UP000799770"/>
    </source>
</evidence>
<dbReference type="AlphaFoldDB" id="A0A6A5YL23"/>
<evidence type="ECO:0000313" key="1">
    <source>
        <dbReference type="EMBL" id="KAF2107805.1"/>
    </source>
</evidence>
<reference evidence="1" key="1">
    <citation type="journal article" date="2020" name="Stud. Mycol.">
        <title>101 Dothideomycetes genomes: a test case for predicting lifestyles and emergence of pathogens.</title>
        <authorList>
            <person name="Haridas S."/>
            <person name="Albert R."/>
            <person name="Binder M."/>
            <person name="Bloem J."/>
            <person name="Labutti K."/>
            <person name="Salamov A."/>
            <person name="Andreopoulos B."/>
            <person name="Baker S."/>
            <person name="Barry K."/>
            <person name="Bills G."/>
            <person name="Bluhm B."/>
            <person name="Cannon C."/>
            <person name="Castanera R."/>
            <person name="Culley D."/>
            <person name="Daum C."/>
            <person name="Ezra D."/>
            <person name="Gonzalez J."/>
            <person name="Henrissat B."/>
            <person name="Kuo A."/>
            <person name="Liang C."/>
            <person name="Lipzen A."/>
            <person name="Lutzoni F."/>
            <person name="Magnuson J."/>
            <person name="Mondo S."/>
            <person name="Nolan M."/>
            <person name="Ohm R."/>
            <person name="Pangilinan J."/>
            <person name="Park H.-J."/>
            <person name="Ramirez L."/>
            <person name="Alfaro M."/>
            <person name="Sun H."/>
            <person name="Tritt A."/>
            <person name="Yoshinaga Y."/>
            <person name="Zwiers L.-H."/>
            <person name="Turgeon B."/>
            <person name="Goodwin S."/>
            <person name="Spatafora J."/>
            <person name="Crous P."/>
            <person name="Grigoriev I."/>
        </authorList>
    </citation>
    <scope>NUCLEOTIDE SEQUENCE</scope>
    <source>
        <strain evidence="1">CBS 627.86</strain>
    </source>
</reference>
<dbReference type="EMBL" id="ML977351">
    <property type="protein sequence ID" value="KAF2107805.1"/>
    <property type="molecule type" value="Genomic_DNA"/>
</dbReference>
<dbReference type="OrthoDB" id="3922703at2759"/>
<sequence length="159" mass="16690">LSAPLTSRSESWPIPDLKVHFMGRDTGLPGNQWPDSAKFNSTLDFTVSLPDGPVTCHGDWIYTQVPTTPFTCSSANVEFQLGPTSAGTLTETAFVLSVTRTETDAGLKTTYLASQEVLANSPGQPDSYLSCVGGPPLDGIRCTLGGWAGTAGPLVLSPT</sequence>
<accession>A0A6A5YL23</accession>